<evidence type="ECO:0000313" key="2">
    <source>
        <dbReference type="EMBL" id="MBD0830637.1"/>
    </source>
</evidence>
<keyword evidence="3" id="KW-1185">Reference proteome</keyword>
<gene>
    <name evidence="2" type="ORF">ICJ83_00690</name>
</gene>
<dbReference type="RefSeq" id="WP_188228447.1">
    <property type="nucleotide sequence ID" value="NZ_JACVXB010000001.1"/>
</dbReference>
<feature type="signal peptide" evidence="1">
    <location>
        <begin position="1"/>
        <end position="20"/>
    </location>
</feature>
<proteinExistence type="predicted"/>
<dbReference type="Proteomes" id="UP000600588">
    <property type="component" value="Unassembled WGS sequence"/>
</dbReference>
<evidence type="ECO:0000313" key="3">
    <source>
        <dbReference type="Proteomes" id="UP000600588"/>
    </source>
</evidence>
<organism evidence="2 3">
    <name type="scientific">Aestuariibaculum sediminum</name>
    <dbReference type="NCBI Taxonomy" id="2770637"/>
    <lineage>
        <taxon>Bacteria</taxon>
        <taxon>Pseudomonadati</taxon>
        <taxon>Bacteroidota</taxon>
        <taxon>Flavobacteriia</taxon>
        <taxon>Flavobacteriales</taxon>
        <taxon>Flavobacteriaceae</taxon>
    </lineage>
</organism>
<name>A0A8J6Q7J1_9FLAO</name>
<protein>
    <recommendedName>
        <fullName evidence="4">Outer membrane protein beta-barrel domain-containing protein</fullName>
    </recommendedName>
</protein>
<evidence type="ECO:0008006" key="4">
    <source>
        <dbReference type="Google" id="ProtNLM"/>
    </source>
</evidence>
<evidence type="ECO:0000256" key="1">
    <source>
        <dbReference type="SAM" id="SignalP"/>
    </source>
</evidence>
<reference evidence="2 3" key="1">
    <citation type="submission" date="2020-09" db="EMBL/GenBank/DDBJ databases">
        <title>TT11 complete genome.</title>
        <authorList>
            <person name="Wu Z."/>
        </authorList>
    </citation>
    <scope>NUCLEOTIDE SEQUENCE [LARGE SCALE GENOMIC DNA]</scope>
    <source>
        <strain evidence="2 3">TT11</strain>
    </source>
</reference>
<dbReference type="EMBL" id="JACVXB010000001">
    <property type="protein sequence ID" value="MBD0830637.1"/>
    <property type="molecule type" value="Genomic_DNA"/>
</dbReference>
<sequence length="187" mass="21447">MKRLLLYLGVILCAVMNLEAQEEVSFGEESTEEESKHQIGFLLGHAHIPSLYADGKKEWKALPSFTLYYNYWLNETWAVGLHTDMIIESYEVEKNLASKSEEDLILERERPLAPALMAVYMPGEHFNYSFGFGGEFAKGEDLFLFRAEIAYAIEMPKSWEFEVALGTDVRWDAYNTINMAIGISKRL</sequence>
<dbReference type="AlphaFoldDB" id="A0A8J6Q7J1"/>
<comment type="caution">
    <text evidence="2">The sequence shown here is derived from an EMBL/GenBank/DDBJ whole genome shotgun (WGS) entry which is preliminary data.</text>
</comment>
<feature type="chain" id="PRO_5035190461" description="Outer membrane protein beta-barrel domain-containing protein" evidence="1">
    <location>
        <begin position="21"/>
        <end position="187"/>
    </location>
</feature>
<keyword evidence="1" id="KW-0732">Signal</keyword>
<accession>A0A8J6Q7J1</accession>